<dbReference type="RefSeq" id="WP_260791571.1">
    <property type="nucleotide sequence ID" value="NZ_CP093313.1"/>
</dbReference>
<accession>A0A9J7BIR2</accession>
<keyword evidence="3" id="KW-1185">Reference proteome</keyword>
<dbReference type="Proteomes" id="UP001059380">
    <property type="component" value="Chromosome"/>
</dbReference>
<dbReference type="Pfam" id="PF13590">
    <property type="entry name" value="DUF4136"/>
    <property type="match status" value="1"/>
</dbReference>
<feature type="domain" description="DUF4136" evidence="1">
    <location>
        <begin position="29"/>
        <end position="183"/>
    </location>
</feature>
<dbReference type="KEGG" id="orp:MOP44_17635"/>
<dbReference type="EMBL" id="CP093313">
    <property type="protein sequence ID" value="UWZ82387.1"/>
    <property type="molecule type" value="Genomic_DNA"/>
</dbReference>
<gene>
    <name evidence="2" type="ORF">MOP44_17635</name>
</gene>
<dbReference type="InterPro" id="IPR025411">
    <property type="entry name" value="DUF4136"/>
</dbReference>
<proteinExistence type="predicted"/>
<reference evidence="2" key="1">
    <citation type="submission" date="2021-04" db="EMBL/GenBank/DDBJ databases">
        <title>Phylogenetic analysis of Acidobacteriaceae.</title>
        <authorList>
            <person name="Qiu L."/>
            <person name="Zhang Q."/>
        </authorList>
    </citation>
    <scope>NUCLEOTIDE SEQUENCE</scope>
    <source>
        <strain evidence="2">DSM 25168</strain>
    </source>
</reference>
<evidence type="ECO:0000313" key="3">
    <source>
        <dbReference type="Proteomes" id="UP001059380"/>
    </source>
</evidence>
<organism evidence="2 3">
    <name type="scientific">Occallatibacter riparius</name>
    <dbReference type="NCBI Taxonomy" id="1002689"/>
    <lineage>
        <taxon>Bacteria</taxon>
        <taxon>Pseudomonadati</taxon>
        <taxon>Acidobacteriota</taxon>
        <taxon>Terriglobia</taxon>
        <taxon>Terriglobales</taxon>
        <taxon>Acidobacteriaceae</taxon>
        <taxon>Occallatibacter</taxon>
    </lineage>
</organism>
<evidence type="ECO:0000313" key="2">
    <source>
        <dbReference type="EMBL" id="UWZ82387.1"/>
    </source>
</evidence>
<name>A0A9J7BIR2_9BACT</name>
<protein>
    <submittedName>
        <fullName evidence="2">DUF4136 domain-containing protein</fullName>
    </submittedName>
</protein>
<evidence type="ECO:0000259" key="1">
    <source>
        <dbReference type="Pfam" id="PF13590"/>
    </source>
</evidence>
<dbReference type="Gene3D" id="3.30.160.670">
    <property type="match status" value="1"/>
</dbReference>
<sequence length="185" mass="19827">MFVRGRGIAVVVLTVALGLAAGFAQKTKVGFDKTADFSKYKSFSVQKPAKDPAHPLLYVHIVGAIEQELAAKGMTHAETDGDLVLMLTGGTDFGLENAPTASDCANCKAPILDPGDWPGNTAPPGVGSKPMPEGMVELNFVDRATNKSVWMGWVEQKLDPDKKSKAFDQADKAIQKLLKDFPPKK</sequence>
<dbReference type="AlphaFoldDB" id="A0A9J7BIR2"/>